<evidence type="ECO:0000256" key="7">
    <source>
        <dbReference type="SAM" id="Phobius"/>
    </source>
</evidence>
<comment type="similarity">
    <text evidence="6">Belongs to the exbB/tolQ family.</text>
</comment>
<dbReference type="AlphaFoldDB" id="A0AAJ0U6Q9"/>
<dbReference type="Proteomes" id="UP001296776">
    <property type="component" value="Unassembled WGS sequence"/>
</dbReference>
<comment type="subcellular location">
    <subcellularLocation>
        <location evidence="1">Cell membrane</location>
        <topology evidence="1">Multi-pass membrane protein</topology>
    </subcellularLocation>
    <subcellularLocation>
        <location evidence="6">Membrane</location>
        <topology evidence="6">Multi-pass membrane protein</topology>
    </subcellularLocation>
</comment>
<feature type="transmembrane region" description="Helical" evidence="7">
    <location>
        <begin position="144"/>
        <end position="171"/>
    </location>
</feature>
<dbReference type="GO" id="GO:0006935">
    <property type="term" value="P:chemotaxis"/>
    <property type="evidence" value="ECO:0007669"/>
    <property type="project" value="InterPro"/>
</dbReference>
<evidence type="ECO:0000313" key="9">
    <source>
        <dbReference type="EMBL" id="MBK1706286.1"/>
    </source>
</evidence>
<feature type="transmembrane region" description="Helical" evidence="7">
    <location>
        <begin position="177"/>
        <end position="199"/>
    </location>
</feature>
<dbReference type="GO" id="GO:0015031">
    <property type="term" value="P:protein transport"/>
    <property type="evidence" value="ECO:0007669"/>
    <property type="project" value="UniProtKB-KW"/>
</dbReference>
<sequence>MSRLNYLAVALFVTLFASSFLLTDAAGLFLNAIAFVIVVSGTLGATFLSYPANDIRTAILVARNSYVRNPPSDHEIIDLLLDIAVRSRQQGIMALEQIEEQTTVSFLRSALGMLVDGYKANEVRDILATEMHYFRQRRARHEKLFRYMAQLAPAFGVAGSVVGLIGMLAGIGDPDVILSTTPIALTSTLYGILLGNFVLTPIAENISAKTGKELMLQTLISDGVLAILQERNTMKLARKLESFLTPARRHEPTRSLLEIRERYRALRRNRGAGVEAASNSPIDASPNRF</sequence>
<comment type="caution">
    <text evidence="9">The sequence shown here is derived from an EMBL/GenBank/DDBJ whole genome shotgun (WGS) entry which is preliminary data.</text>
</comment>
<reference evidence="9" key="1">
    <citation type="submission" date="2017-08" db="EMBL/GenBank/DDBJ databases">
        <authorList>
            <person name="Imhoff J.F."/>
            <person name="Rahn T."/>
            <person name="Kuenzel S."/>
            <person name="Neulinger S.C."/>
        </authorList>
    </citation>
    <scope>NUCLEOTIDE SEQUENCE</scope>
    <source>
        <strain evidence="9">DSM 11080</strain>
    </source>
</reference>
<protein>
    <recommendedName>
        <fullName evidence="8">MotA/TolQ/ExbB proton channel domain-containing protein</fullName>
    </recommendedName>
</protein>
<feature type="domain" description="MotA/TolQ/ExbB proton channel" evidence="8">
    <location>
        <begin position="103"/>
        <end position="214"/>
    </location>
</feature>
<feature type="transmembrane region" description="Helical" evidence="7">
    <location>
        <begin position="29"/>
        <end position="50"/>
    </location>
</feature>
<evidence type="ECO:0000256" key="5">
    <source>
        <dbReference type="ARBA" id="ARBA00023136"/>
    </source>
</evidence>
<gene>
    <name evidence="9" type="ORF">CKO40_17460</name>
</gene>
<proteinExistence type="inferred from homology"/>
<keyword evidence="10" id="KW-1185">Reference proteome</keyword>
<keyword evidence="3 7" id="KW-0812">Transmembrane</keyword>
<keyword evidence="2" id="KW-1003">Cell membrane</keyword>
<accession>A0AAJ0U6Q9</accession>
<name>A0AAJ0U6Q9_9GAMM</name>
<evidence type="ECO:0000256" key="1">
    <source>
        <dbReference type="ARBA" id="ARBA00004651"/>
    </source>
</evidence>
<dbReference type="Pfam" id="PF01618">
    <property type="entry name" value="MotA_ExbB"/>
    <property type="match status" value="1"/>
</dbReference>
<keyword evidence="5 7" id="KW-0472">Membrane</keyword>
<evidence type="ECO:0000256" key="3">
    <source>
        <dbReference type="ARBA" id="ARBA00022692"/>
    </source>
</evidence>
<dbReference type="InterPro" id="IPR047055">
    <property type="entry name" value="MotA-like"/>
</dbReference>
<reference evidence="9" key="2">
    <citation type="journal article" date="2020" name="Microorganisms">
        <title>Osmotic Adaptation and Compatible Solute Biosynthesis of Phototrophic Bacteria as Revealed from Genome Analyses.</title>
        <authorList>
            <person name="Imhoff J.F."/>
            <person name="Rahn T."/>
            <person name="Kunzel S."/>
            <person name="Keller A."/>
            <person name="Neulinger S.C."/>
        </authorList>
    </citation>
    <scope>NUCLEOTIDE SEQUENCE</scope>
    <source>
        <strain evidence="9">DSM 11080</strain>
    </source>
</reference>
<keyword evidence="6" id="KW-0813">Transport</keyword>
<evidence type="ECO:0000256" key="6">
    <source>
        <dbReference type="RuleBase" id="RU004057"/>
    </source>
</evidence>
<dbReference type="InterPro" id="IPR002898">
    <property type="entry name" value="MotA_ExbB_proton_chnl"/>
</dbReference>
<evidence type="ECO:0000259" key="8">
    <source>
        <dbReference type="Pfam" id="PF01618"/>
    </source>
</evidence>
<keyword evidence="6" id="KW-0653">Protein transport</keyword>
<dbReference type="PANTHER" id="PTHR30433">
    <property type="entry name" value="CHEMOTAXIS PROTEIN MOTA"/>
    <property type="match status" value="1"/>
</dbReference>
<evidence type="ECO:0000313" key="10">
    <source>
        <dbReference type="Proteomes" id="UP001296776"/>
    </source>
</evidence>
<dbReference type="GO" id="GO:0071978">
    <property type="term" value="P:bacterial-type flagellum-dependent swarming motility"/>
    <property type="evidence" value="ECO:0007669"/>
    <property type="project" value="InterPro"/>
</dbReference>
<evidence type="ECO:0000256" key="4">
    <source>
        <dbReference type="ARBA" id="ARBA00022989"/>
    </source>
</evidence>
<dbReference type="GO" id="GO:0005886">
    <property type="term" value="C:plasma membrane"/>
    <property type="evidence" value="ECO:0007669"/>
    <property type="project" value="UniProtKB-SubCell"/>
</dbReference>
<dbReference type="EMBL" id="NRSJ01000038">
    <property type="protein sequence ID" value="MBK1706286.1"/>
    <property type="molecule type" value="Genomic_DNA"/>
</dbReference>
<evidence type="ECO:0000256" key="2">
    <source>
        <dbReference type="ARBA" id="ARBA00022475"/>
    </source>
</evidence>
<dbReference type="RefSeq" id="WP_200347739.1">
    <property type="nucleotide sequence ID" value="NZ_NRSJ01000038.1"/>
</dbReference>
<organism evidence="9 10">
    <name type="scientific">Halochromatium glycolicum</name>
    <dbReference type="NCBI Taxonomy" id="85075"/>
    <lineage>
        <taxon>Bacteria</taxon>
        <taxon>Pseudomonadati</taxon>
        <taxon>Pseudomonadota</taxon>
        <taxon>Gammaproteobacteria</taxon>
        <taxon>Chromatiales</taxon>
        <taxon>Chromatiaceae</taxon>
        <taxon>Halochromatium</taxon>
    </lineage>
</organism>
<keyword evidence="4 7" id="KW-1133">Transmembrane helix</keyword>